<accession>A0A401V061</accession>
<dbReference type="AlphaFoldDB" id="A0A401V061"/>
<evidence type="ECO:0000256" key="3">
    <source>
        <dbReference type="ARBA" id="ARBA00022840"/>
    </source>
</evidence>
<evidence type="ECO:0000313" key="7">
    <source>
        <dbReference type="Proteomes" id="UP000288246"/>
    </source>
</evidence>
<dbReference type="EMBL" id="BHYL01000126">
    <property type="protein sequence ID" value="GCD20234.1"/>
    <property type="molecule type" value="Genomic_DNA"/>
</dbReference>
<comment type="caution">
    <text evidence="6">The sequence shown here is derived from an EMBL/GenBank/DDBJ whole genome shotgun (WGS) entry which is preliminary data.</text>
</comment>
<dbReference type="CDD" id="cd00158">
    <property type="entry name" value="RHOD"/>
    <property type="match status" value="1"/>
</dbReference>
<keyword evidence="3" id="KW-0067">ATP-binding</keyword>
<dbReference type="InterPro" id="IPR036873">
    <property type="entry name" value="Rhodanese-like_dom_sf"/>
</dbReference>
<keyword evidence="2" id="KW-0547">Nucleotide-binding</keyword>
<dbReference type="CDD" id="cd00757">
    <property type="entry name" value="ThiF_MoeB_HesA_family"/>
    <property type="match status" value="1"/>
</dbReference>
<dbReference type="InterPro" id="IPR000594">
    <property type="entry name" value="ThiF_NAD_FAD-bd"/>
</dbReference>
<protein>
    <submittedName>
        <fullName evidence="6">Adenylyltransferase/sulfurtransferase MoeZ</fullName>
    </submittedName>
</protein>
<dbReference type="Proteomes" id="UP000288246">
    <property type="component" value="Unassembled WGS sequence"/>
</dbReference>
<dbReference type="Gene3D" id="3.40.50.720">
    <property type="entry name" value="NAD(P)-binding Rossmann-like Domain"/>
    <property type="match status" value="1"/>
</dbReference>
<dbReference type="GO" id="GO:0016779">
    <property type="term" value="F:nucleotidyltransferase activity"/>
    <property type="evidence" value="ECO:0007669"/>
    <property type="project" value="UniProtKB-KW"/>
</dbReference>
<dbReference type="PANTHER" id="PTHR10953">
    <property type="entry name" value="UBIQUITIN-ACTIVATING ENZYME E1"/>
    <property type="match status" value="1"/>
</dbReference>
<dbReference type="GO" id="GO:0008641">
    <property type="term" value="F:ubiquitin-like modifier activating enzyme activity"/>
    <property type="evidence" value="ECO:0007669"/>
    <property type="project" value="InterPro"/>
</dbReference>
<keyword evidence="7" id="KW-1185">Reference proteome</keyword>
<dbReference type="GO" id="GO:0005829">
    <property type="term" value="C:cytosol"/>
    <property type="evidence" value="ECO:0007669"/>
    <property type="project" value="TreeGrafter"/>
</dbReference>
<dbReference type="FunFam" id="3.40.50.720:FF:000033">
    <property type="entry name" value="Adenylyltransferase and sulfurtransferase MOCS3"/>
    <property type="match status" value="1"/>
</dbReference>
<evidence type="ECO:0000259" key="5">
    <source>
        <dbReference type="PROSITE" id="PS50206"/>
    </source>
</evidence>
<dbReference type="Gene3D" id="3.40.250.10">
    <property type="entry name" value="Rhodanese-like domain"/>
    <property type="match status" value="1"/>
</dbReference>
<dbReference type="RefSeq" id="WP_124342740.1">
    <property type="nucleotide sequence ID" value="NZ_BHYL01000126.1"/>
</dbReference>
<name>A0A401V061_9CELL</name>
<sequence length="409" mass="42237">MHVPPLVEPGPPLTAAQVARGSRHLLLPGLGVDGQRRLRNARVLVVGAGGLGAPVLQYLAAAGVGTIGVVDDDVVDVTNLQRQVVHGTADVGRPKVESARDAITDLDPDVRVVVHALRLTEENVDDVLRGYDLVVDGTDNFPTRYLVNDACVRLGLPEVWGSVLRYDAQTTVFWGRPPAGSGVPAVQLRDLFPSPPPPDTVPSCAEAGVLGALCGQVGSVMATEAVKLVTGLGEPMLGRVLVVDALRGRWSEVPLVPSPRRVADELLPAPVAGGQPPSSRSASSAPTARGPRGLDDDVPTVTAAELVARLAVDPSTVLVDVREAAELEVVAVPGATHVPLGRVLDGSGVAGLPRDRPVLVVCQVGARSMVAARALRASGVDAVNVDGGVLAWLAVRPESFVPVVGADGT</sequence>
<evidence type="ECO:0000256" key="1">
    <source>
        <dbReference type="ARBA" id="ARBA00022679"/>
    </source>
</evidence>
<dbReference type="InterPro" id="IPR001763">
    <property type="entry name" value="Rhodanese-like_dom"/>
</dbReference>
<dbReference type="GO" id="GO:0008146">
    <property type="term" value="F:sulfotransferase activity"/>
    <property type="evidence" value="ECO:0007669"/>
    <property type="project" value="TreeGrafter"/>
</dbReference>
<reference evidence="6 7" key="1">
    <citation type="submission" date="2018-11" db="EMBL/GenBank/DDBJ databases">
        <title>Draft genome sequence of Cellulomonas takizawaensis strain TKZ-21.</title>
        <authorList>
            <person name="Yamamura H."/>
            <person name="Hayashi T."/>
            <person name="Hamada M."/>
            <person name="Serisawa Y."/>
            <person name="Matsuyama K."/>
            <person name="Nakagawa Y."/>
            <person name="Otoguro M."/>
            <person name="Yanagida F."/>
            <person name="Hayakawa M."/>
        </authorList>
    </citation>
    <scope>NUCLEOTIDE SEQUENCE [LARGE SCALE GENOMIC DNA]</scope>
    <source>
        <strain evidence="6 7">TKZ-21</strain>
    </source>
</reference>
<dbReference type="SUPFAM" id="SSF69572">
    <property type="entry name" value="Activating enzymes of the ubiquitin-like proteins"/>
    <property type="match status" value="1"/>
</dbReference>
<dbReference type="GO" id="GO:0005524">
    <property type="term" value="F:ATP binding"/>
    <property type="evidence" value="ECO:0007669"/>
    <property type="project" value="UniProtKB-KW"/>
</dbReference>
<evidence type="ECO:0000256" key="2">
    <source>
        <dbReference type="ARBA" id="ARBA00022741"/>
    </source>
</evidence>
<proteinExistence type="predicted"/>
<dbReference type="SMART" id="SM00450">
    <property type="entry name" value="RHOD"/>
    <property type="match status" value="1"/>
</dbReference>
<gene>
    <name evidence="6" type="primary">moeZ_1</name>
    <name evidence="6" type="ORF">CTKZ_17960</name>
</gene>
<organism evidence="6 7">
    <name type="scientific">Cellulomonas algicola</name>
    <dbReference type="NCBI Taxonomy" id="2071633"/>
    <lineage>
        <taxon>Bacteria</taxon>
        <taxon>Bacillati</taxon>
        <taxon>Actinomycetota</taxon>
        <taxon>Actinomycetes</taxon>
        <taxon>Micrococcales</taxon>
        <taxon>Cellulomonadaceae</taxon>
        <taxon>Cellulomonas</taxon>
    </lineage>
</organism>
<feature type="compositionally biased region" description="Low complexity" evidence="4">
    <location>
        <begin position="272"/>
        <end position="291"/>
    </location>
</feature>
<dbReference type="PROSITE" id="PS50206">
    <property type="entry name" value="RHODANESE_3"/>
    <property type="match status" value="1"/>
</dbReference>
<dbReference type="InterPro" id="IPR035985">
    <property type="entry name" value="Ubiquitin-activating_enz"/>
</dbReference>
<feature type="domain" description="Rhodanese" evidence="5">
    <location>
        <begin position="312"/>
        <end position="401"/>
    </location>
</feature>
<keyword evidence="1 6" id="KW-0808">Transferase</keyword>
<dbReference type="SUPFAM" id="SSF52821">
    <property type="entry name" value="Rhodanese/Cell cycle control phosphatase"/>
    <property type="match status" value="1"/>
</dbReference>
<dbReference type="PANTHER" id="PTHR10953:SF102">
    <property type="entry name" value="ADENYLYLTRANSFERASE AND SULFURTRANSFERASE MOCS3"/>
    <property type="match status" value="1"/>
</dbReference>
<dbReference type="InterPro" id="IPR045886">
    <property type="entry name" value="ThiF/MoeB/HesA"/>
</dbReference>
<feature type="region of interest" description="Disordered" evidence="4">
    <location>
        <begin position="268"/>
        <end position="297"/>
    </location>
</feature>
<evidence type="ECO:0000256" key="4">
    <source>
        <dbReference type="SAM" id="MobiDB-lite"/>
    </source>
</evidence>
<evidence type="ECO:0000313" key="6">
    <source>
        <dbReference type="EMBL" id="GCD20234.1"/>
    </source>
</evidence>
<keyword evidence="6" id="KW-0548">Nucleotidyltransferase</keyword>
<dbReference type="OrthoDB" id="9804286at2"/>
<dbReference type="GO" id="GO:0004792">
    <property type="term" value="F:thiosulfate-cyanide sulfurtransferase activity"/>
    <property type="evidence" value="ECO:0007669"/>
    <property type="project" value="TreeGrafter"/>
</dbReference>
<dbReference type="Pfam" id="PF00899">
    <property type="entry name" value="ThiF"/>
    <property type="match status" value="1"/>
</dbReference>
<dbReference type="Pfam" id="PF00581">
    <property type="entry name" value="Rhodanese"/>
    <property type="match status" value="1"/>
</dbReference>